<dbReference type="EMBL" id="RBNS01000033">
    <property type="protein sequence ID" value="RML57450.1"/>
    <property type="molecule type" value="Genomic_DNA"/>
</dbReference>
<proteinExistence type="predicted"/>
<organism evidence="1 2">
    <name type="scientific">Pseudomonas amygdali pv. morsprunorum</name>
    <dbReference type="NCBI Taxonomy" id="129138"/>
    <lineage>
        <taxon>Bacteria</taxon>
        <taxon>Pseudomonadati</taxon>
        <taxon>Pseudomonadota</taxon>
        <taxon>Gammaproteobacteria</taxon>
        <taxon>Pseudomonadales</taxon>
        <taxon>Pseudomonadaceae</taxon>
        <taxon>Pseudomonas</taxon>
        <taxon>Pseudomonas amygdali</taxon>
    </lineage>
</organism>
<protein>
    <submittedName>
        <fullName evidence="1">Uncharacterized protein</fullName>
    </submittedName>
</protein>
<accession>A0A3M2X0Z0</accession>
<gene>
    <name evidence="1" type="ORF">ALQ94_05486</name>
</gene>
<reference evidence="1 2" key="1">
    <citation type="submission" date="2018-08" db="EMBL/GenBank/DDBJ databases">
        <title>Recombination of ecologically and evolutionarily significant loci maintains genetic cohesion in the Pseudomonas syringae species complex.</title>
        <authorList>
            <person name="Dillon M."/>
            <person name="Thakur S."/>
            <person name="Almeida R.N.D."/>
            <person name="Weir B.S."/>
            <person name="Guttman D.S."/>
        </authorList>
    </citation>
    <scope>NUCLEOTIDE SEQUENCE [LARGE SCALE GENOMIC DNA]</scope>
    <source>
        <strain evidence="1 2">19322</strain>
    </source>
</reference>
<name>A0A3M2X0Z0_PSEA0</name>
<comment type="caution">
    <text evidence="1">The sequence shown here is derived from an EMBL/GenBank/DDBJ whole genome shotgun (WGS) entry which is preliminary data.</text>
</comment>
<evidence type="ECO:0000313" key="2">
    <source>
        <dbReference type="Proteomes" id="UP000277952"/>
    </source>
</evidence>
<evidence type="ECO:0000313" key="1">
    <source>
        <dbReference type="EMBL" id="RML57450.1"/>
    </source>
</evidence>
<dbReference type="AlphaFoldDB" id="A0A3M2X0Z0"/>
<dbReference type="Proteomes" id="UP000277952">
    <property type="component" value="Unassembled WGS sequence"/>
</dbReference>
<sequence length="523" mass="57355">MLLRRSLLPALGKGLFQRLVDGAQHLDPGPALVVGFDQGPRRNLGAGAVHHVADGLTIIGPFLAVAPVVFGDLVALERDLFALLKTLQLGLLVNRQPELDHHHAGFGELLFEIVDFGVGALPVGLAAKAFDPLDQHPAVPRSVEDGELAACRYLPPETPQIRLRTLILSRRGNRHNGVLTRVQRCGNPANRPAFAGGVIAFEHRHQCVAFHALVTQVAGQARLLGDQFLLVVFFAQVQAQVEAVEQRSFIVMDRQRPYRQRAGLGFDLVERGLHAFQQQAADGQAAVIGVHTLNHMPGRVVTAGAAQDSLAEAHELVVGLGLLPVQRADAPAVQRVILEGLEAQLHLFFRQVKPEFEDQRAFIAEHLFQAFGATDGLIEHRILVLPMHAALKHLAVPVTKENPHAPFGRQLSPVAPGRRMGQFFVGLLIECAHFYQARVHPFAEQFDRLALARAFYAVDQHDDLPAGLLVQVYLRLKQRFAQLRQSGLVGVIVNGMTDFSGFKHAQLLMSDGSVTPDRECDHR</sequence>